<keyword evidence="2" id="KW-1185">Reference proteome</keyword>
<keyword evidence="1" id="KW-0808">Transferase</keyword>
<gene>
    <name evidence="1" type="ORF">FHX33_000377</name>
</gene>
<accession>A0A7W4YIB2</accession>
<dbReference type="GO" id="GO:0016301">
    <property type="term" value="F:kinase activity"/>
    <property type="evidence" value="ECO:0007669"/>
    <property type="project" value="UniProtKB-KW"/>
</dbReference>
<name>A0A7W4YIB2_LEIAQ</name>
<dbReference type="EMBL" id="JACHVP010000001">
    <property type="protein sequence ID" value="MBB2965645.1"/>
    <property type="molecule type" value="Genomic_DNA"/>
</dbReference>
<dbReference type="Gene3D" id="3.90.1200.10">
    <property type="match status" value="1"/>
</dbReference>
<dbReference type="RefSeq" id="WP_183428094.1">
    <property type="nucleotide sequence ID" value="NZ_JACHVP010000001.1"/>
</dbReference>
<dbReference type="SUPFAM" id="SSF56112">
    <property type="entry name" value="Protein kinase-like (PK-like)"/>
    <property type="match status" value="1"/>
</dbReference>
<dbReference type="InterPro" id="IPR011009">
    <property type="entry name" value="Kinase-like_dom_sf"/>
</dbReference>
<evidence type="ECO:0000313" key="2">
    <source>
        <dbReference type="Proteomes" id="UP000538196"/>
    </source>
</evidence>
<dbReference type="Proteomes" id="UP000538196">
    <property type="component" value="Unassembled WGS sequence"/>
</dbReference>
<dbReference type="AlphaFoldDB" id="A0A7W4YIB2"/>
<sequence length="304" mass="32007">MEATSDRIRWADAPGELTDEIGRLLGGPVVEAADQTGGYSAGLAVRAGTAGGSRAFVKAAPAELGGTVDLYRREAEVLRRLPDSVPAPALLATIEVGDWFGLVTEEVDGRHPSAPPAHDELRAILDTIGEFPDARGLGLPRLVDELPFAAWPTLVADHADRLTDLERRNGERLTALAAAAGDHLAGDRLVHLDGRADNILLDAGDRVWFVDWAWACVGSPWIDALAVLLDARLSGSVGTGALLAHPLFAEVPDVAIDGALAGLAGEFRLSSLQPAPPRMPALRAFQAAEARAARDWLAERGAIG</sequence>
<organism evidence="1 2">
    <name type="scientific">Leifsonia aquatica</name>
    <name type="common">Corynebacterium aquaticum</name>
    <dbReference type="NCBI Taxonomy" id="144185"/>
    <lineage>
        <taxon>Bacteria</taxon>
        <taxon>Bacillati</taxon>
        <taxon>Actinomycetota</taxon>
        <taxon>Actinomycetes</taxon>
        <taxon>Micrococcales</taxon>
        <taxon>Microbacteriaceae</taxon>
        <taxon>Leifsonia</taxon>
    </lineage>
</organism>
<keyword evidence="1" id="KW-0418">Kinase</keyword>
<protein>
    <submittedName>
        <fullName evidence="1">Aminoglycoside phosphotransferase (APT) family kinase protein</fullName>
    </submittedName>
</protein>
<reference evidence="1 2" key="1">
    <citation type="submission" date="2020-08" db="EMBL/GenBank/DDBJ databases">
        <title>Sequencing the genomes of 1000 actinobacteria strains.</title>
        <authorList>
            <person name="Klenk H.-P."/>
        </authorList>
    </citation>
    <scope>NUCLEOTIDE SEQUENCE [LARGE SCALE GENOMIC DNA]</scope>
    <source>
        <strain evidence="1 2">DSM 20146</strain>
    </source>
</reference>
<proteinExistence type="predicted"/>
<evidence type="ECO:0000313" key="1">
    <source>
        <dbReference type="EMBL" id="MBB2965645.1"/>
    </source>
</evidence>
<dbReference type="Gene3D" id="3.30.200.20">
    <property type="entry name" value="Phosphorylase Kinase, domain 1"/>
    <property type="match status" value="1"/>
</dbReference>
<comment type="caution">
    <text evidence="1">The sequence shown here is derived from an EMBL/GenBank/DDBJ whole genome shotgun (WGS) entry which is preliminary data.</text>
</comment>